<dbReference type="Proteomes" id="UP000246303">
    <property type="component" value="Unassembled WGS sequence"/>
</dbReference>
<accession>A0A2V3DQI9</accession>
<dbReference type="GO" id="GO:0005886">
    <property type="term" value="C:plasma membrane"/>
    <property type="evidence" value="ECO:0007669"/>
    <property type="project" value="InterPro"/>
</dbReference>
<evidence type="ECO:0000256" key="2">
    <source>
        <dbReference type="ARBA" id="ARBA00022692"/>
    </source>
</evidence>
<sequence length="152" mass="15916">MSNDPVLPPEEGTSQYIDPERSIVPEHEPEAAAIPTPATANQGSKVVPTKSPKNPPVTRAGMVWAAVIAGLLLLVVLIIFILQNDARVTVNFFGASGELSLGMALFIAAVGGGILVAIAAAVRILQLRNQRRHLTNRPTAQPGLSASDQPGI</sequence>
<dbReference type="InterPro" id="IPR010445">
    <property type="entry name" value="LapA_dom"/>
</dbReference>
<proteinExistence type="predicted"/>
<comment type="caution">
    <text evidence="8">The sequence shown here is derived from an EMBL/GenBank/DDBJ whole genome shotgun (WGS) entry which is preliminary data.</text>
</comment>
<feature type="compositionally biased region" description="Low complexity" evidence="5">
    <location>
        <begin position="31"/>
        <end position="40"/>
    </location>
</feature>
<keyword evidence="1" id="KW-1003">Cell membrane</keyword>
<protein>
    <submittedName>
        <fullName evidence="8">DUF1049 domain-containing protein</fullName>
    </submittedName>
</protein>
<keyword evidence="9" id="KW-1185">Reference proteome</keyword>
<dbReference type="AlphaFoldDB" id="A0A2V3DQI9"/>
<feature type="domain" description="Lipopolysaccharide assembly protein A" evidence="7">
    <location>
        <begin position="83"/>
        <end position="136"/>
    </location>
</feature>
<evidence type="ECO:0000256" key="3">
    <source>
        <dbReference type="ARBA" id="ARBA00022989"/>
    </source>
</evidence>
<evidence type="ECO:0000313" key="9">
    <source>
        <dbReference type="Proteomes" id="UP000246303"/>
    </source>
</evidence>
<evidence type="ECO:0000256" key="1">
    <source>
        <dbReference type="ARBA" id="ARBA00022475"/>
    </source>
</evidence>
<name>A0A2V3DQI9_9MICC</name>
<dbReference type="EMBL" id="QHLZ01000006">
    <property type="protein sequence ID" value="PXA65225.1"/>
    <property type="molecule type" value="Genomic_DNA"/>
</dbReference>
<evidence type="ECO:0000259" key="7">
    <source>
        <dbReference type="Pfam" id="PF06305"/>
    </source>
</evidence>
<evidence type="ECO:0000256" key="4">
    <source>
        <dbReference type="ARBA" id="ARBA00023136"/>
    </source>
</evidence>
<keyword evidence="2 6" id="KW-0812">Transmembrane</keyword>
<evidence type="ECO:0000256" key="6">
    <source>
        <dbReference type="SAM" id="Phobius"/>
    </source>
</evidence>
<feature type="transmembrane region" description="Helical" evidence="6">
    <location>
        <begin position="102"/>
        <end position="125"/>
    </location>
</feature>
<feature type="region of interest" description="Disordered" evidence="5">
    <location>
        <begin position="1"/>
        <end position="54"/>
    </location>
</feature>
<keyword evidence="3 6" id="KW-1133">Transmembrane helix</keyword>
<evidence type="ECO:0000256" key="5">
    <source>
        <dbReference type="SAM" id="MobiDB-lite"/>
    </source>
</evidence>
<feature type="transmembrane region" description="Helical" evidence="6">
    <location>
        <begin position="60"/>
        <end position="82"/>
    </location>
</feature>
<feature type="compositionally biased region" description="Basic and acidic residues" evidence="5">
    <location>
        <begin position="18"/>
        <end position="30"/>
    </location>
</feature>
<organism evidence="8 9">
    <name type="scientific">Arthrobacter psychrochitiniphilus</name>
    <dbReference type="NCBI Taxonomy" id="291045"/>
    <lineage>
        <taxon>Bacteria</taxon>
        <taxon>Bacillati</taxon>
        <taxon>Actinomycetota</taxon>
        <taxon>Actinomycetes</taxon>
        <taxon>Micrococcales</taxon>
        <taxon>Micrococcaceae</taxon>
        <taxon>Arthrobacter</taxon>
    </lineage>
</organism>
<dbReference type="RefSeq" id="WP_110106401.1">
    <property type="nucleotide sequence ID" value="NZ_JACBZZ010000001.1"/>
</dbReference>
<reference evidence="8 9" key="1">
    <citation type="submission" date="2018-05" db="EMBL/GenBank/DDBJ databases">
        <title>Genetic diversity of glacier-inhabiting Cryobacterium bacteria in China and description of Cryobacterium mengkeensis sp. nov. and Arthrobacter glacialis sp. nov.</title>
        <authorList>
            <person name="Liu Q."/>
            <person name="Xin Y.-H."/>
        </authorList>
    </citation>
    <scope>NUCLEOTIDE SEQUENCE [LARGE SCALE GENOMIC DNA]</scope>
    <source>
        <strain evidence="8 9">GP3</strain>
    </source>
</reference>
<gene>
    <name evidence="8" type="ORF">CVS29_11175</name>
</gene>
<evidence type="ECO:0000313" key="8">
    <source>
        <dbReference type="EMBL" id="PXA65225.1"/>
    </source>
</evidence>
<keyword evidence="4 6" id="KW-0472">Membrane</keyword>
<dbReference type="Pfam" id="PF06305">
    <property type="entry name" value="LapA_dom"/>
    <property type="match status" value="1"/>
</dbReference>